<evidence type="ECO:0000259" key="1">
    <source>
        <dbReference type="Pfam" id="PF08928"/>
    </source>
</evidence>
<dbReference type="Proteomes" id="UP000247755">
    <property type="component" value="Unassembled WGS sequence"/>
</dbReference>
<dbReference type="RefSeq" id="WP_072438412.1">
    <property type="nucleotide sequence ID" value="NZ_QJJY01000003.1"/>
</dbReference>
<sequence length="330" mass="37839">MNDFSTRKRQRFISEQYFDWLSAFQAQSIEKWTHTLPANGTEAVKRATAAWLRATARFELMMLRYTAGEPIASMREELEEVVTAYEEYAARQRVARNDPQWPALLLTELPDYERGMQLIGLCHLLHRGDLLPRIAALEDGYYRGQDTLFEDLLAYGMEGRVDVDQWYHESYRDCINSIYVDGDDESIAYLNTYLENWYASMEKAGWHDTHLDLSERGGGYFGYWAIEAAAIAYLRGLDDAPLQKHIVYPKDLVDFARTFEELPKSAPAPTGPKAVRTGQVCPETGIWKAHGYHVPGVLVQQGEPMPEVFAPDKTGAYRMQSALWEFERKA</sequence>
<protein>
    <submittedName>
        <fullName evidence="3">Uncharacterized protein DUF1910</fullName>
    </submittedName>
</protein>
<feature type="domain" description="PoNi C-terminal" evidence="2">
    <location>
        <begin position="145"/>
        <end position="252"/>
    </location>
</feature>
<feature type="domain" description="PoNi N-terminal" evidence="1">
    <location>
        <begin position="9"/>
        <end position="126"/>
    </location>
</feature>
<dbReference type="InterPro" id="IPR015025">
    <property type="entry name" value="PoNi_C"/>
</dbReference>
<dbReference type="InterPro" id="IPR028983">
    <property type="entry name" value="PA2201-like_C"/>
</dbReference>
<evidence type="ECO:0000313" key="4">
    <source>
        <dbReference type="Proteomes" id="UP000247755"/>
    </source>
</evidence>
<comment type="caution">
    <text evidence="3">The sequence shown here is derived from an EMBL/GenBank/DDBJ whole genome shotgun (WGS) entry which is preliminary data.</text>
</comment>
<dbReference type="AlphaFoldDB" id="A0A318ISW8"/>
<evidence type="ECO:0000259" key="2">
    <source>
        <dbReference type="Pfam" id="PF08929"/>
    </source>
</evidence>
<dbReference type="Gene3D" id="1.10.3920.10">
    <property type="entry name" value="PA2201 C-terminal domain-like"/>
    <property type="match status" value="1"/>
</dbReference>
<dbReference type="SUPFAM" id="SSF140731">
    <property type="entry name" value="PA2201 C-terminal domain-like"/>
    <property type="match status" value="1"/>
</dbReference>
<accession>A0A318ISW8</accession>
<organism evidence="3 4">
    <name type="scientific">Burkholderia pyrrocinia</name>
    <name type="common">Pseudomonas pyrrocinia</name>
    <dbReference type="NCBI Taxonomy" id="60550"/>
    <lineage>
        <taxon>Bacteria</taxon>
        <taxon>Pseudomonadati</taxon>
        <taxon>Pseudomonadota</taxon>
        <taxon>Betaproteobacteria</taxon>
        <taxon>Burkholderiales</taxon>
        <taxon>Burkholderiaceae</taxon>
        <taxon>Burkholderia</taxon>
        <taxon>Burkholderia cepacia complex</taxon>
    </lineage>
</organism>
<name>A0A318ISW8_BURPY</name>
<gene>
    <name evidence="3" type="ORF">NA66_1003252</name>
</gene>
<dbReference type="EMBL" id="QJJY01000003">
    <property type="protein sequence ID" value="PXX38274.1"/>
    <property type="molecule type" value="Genomic_DNA"/>
</dbReference>
<dbReference type="InterPro" id="IPR015024">
    <property type="entry name" value="PoNi_N"/>
</dbReference>
<evidence type="ECO:0000313" key="3">
    <source>
        <dbReference type="EMBL" id="PXX38274.1"/>
    </source>
</evidence>
<reference evidence="3 4" key="1">
    <citation type="submission" date="2018-05" db="EMBL/GenBank/DDBJ databases">
        <title>Comparative genomics of bacterial root endophytes of switchgrass collected from native prairies over two seasons.</title>
        <authorList>
            <person name="Tang Y."/>
        </authorList>
    </citation>
    <scope>NUCLEOTIDE SEQUENCE [LARGE SCALE GENOMIC DNA]</scope>
    <source>
        <strain evidence="3 4">NFIX32</strain>
    </source>
</reference>
<dbReference type="Pfam" id="PF08928">
    <property type="entry name" value="PoNi_N"/>
    <property type="match status" value="1"/>
</dbReference>
<proteinExistence type="predicted"/>
<dbReference type="Pfam" id="PF08929">
    <property type="entry name" value="PoNi_C"/>
    <property type="match status" value="1"/>
</dbReference>